<reference evidence="9" key="1">
    <citation type="submission" date="2018-02" db="EMBL/GenBank/DDBJ databases">
        <authorList>
            <person name="Hausmann B."/>
        </authorList>
    </citation>
    <scope>NUCLEOTIDE SEQUENCE [LARGE SCALE GENOMIC DNA]</scope>
    <source>
        <strain evidence="9">Peat soil MAG SbA1</strain>
    </source>
</reference>
<dbReference type="InterPro" id="IPR036909">
    <property type="entry name" value="Cyt_c-like_dom_sf"/>
</dbReference>
<organism evidence="8 9">
    <name type="scientific">Candidatus Sulfotelmatobacter kueseliae</name>
    <dbReference type="NCBI Taxonomy" id="2042962"/>
    <lineage>
        <taxon>Bacteria</taxon>
        <taxon>Pseudomonadati</taxon>
        <taxon>Acidobacteriota</taxon>
        <taxon>Terriglobia</taxon>
        <taxon>Terriglobales</taxon>
        <taxon>Candidatus Korobacteraceae</taxon>
        <taxon>Candidatus Sulfotelmatobacter</taxon>
    </lineage>
</organism>
<protein>
    <recommendedName>
        <fullName evidence="7">Cytochrome c domain-containing protein</fullName>
    </recommendedName>
</protein>
<dbReference type="GO" id="GO:0009055">
    <property type="term" value="F:electron transfer activity"/>
    <property type="evidence" value="ECO:0007669"/>
    <property type="project" value="InterPro"/>
</dbReference>
<dbReference type="Proteomes" id="UP000238701">
    <property type="component" value="Unassembled WGS sequence"/>
</dbReference>
<dbReference type="GO" id="GO:0005506">
    <property type="term" value="F:iron ion binding"/>
    <property type="evidence" value="ECO:0007669"/>
    <property type="project" value="InterPro"/>
</dbReference>
<keyword evidence="5 6" id="KW-0408">Iron</keyword>
<keyword evidence="2 6" id="KW-0349">Heme</keyword>
<dbReference type="PROSITE" id="PS51007">
    <property type="entry name" value="CYTC"/>
    <property type="match status" value="1"/>
</dbReference>
<gene>
    <name evidence="8" type="ORF">SBA1_870015</name>
</gene>
<evidence type="ECO:0000256" key="3">
    <source>
        <dbReference type="ARBA" id="ARBA00022723"/>
    </source>
</evidence>
<dbReference type="PRINTS" id="PR00605">
    <property type="entry name" value="CYTCHROMECIC"/>
</dbReference>
<evidence type="ECO:0000256" key="5">
    <source>
        <dbReference type="ARBA" id="ARBA00023004"/>
    </source>
</evidence>
<evidence type="ECO:0000259" key="7">
    <source>
        <dbReference type="PROSITE" id="PS51007"/>
    </source>
</evidence>
<evidence type="ECO:0000256" key="1">
    <source>
        <dbReference type="ARBA" id="ARBA00022448"/>
    </source>
</evidence>
<evidence type="ECO:0000256" key="2">
    <source>
        <dbReference type="ARBA" id="ARBA00022617"/>
    </source>
</evidence>
<dbReference type="SUPFAM" id="SSF46626">
    <property type="entry name" value="Cytochrome c"/>
    <property type="match status" value="1"/>
</dbReference>
<evidence type="ECO:0000313" key="9">
    <source>
        <dbReference type="Proteomes" id="UP000238701"/>
    </source>
</evidence>
<dbReference type="InterPro" id="IPR009056">
    <property type="entry name" value="Cyt_c-like_dom"/>
</dbReference>
<keyword evidence="1" id="KW-0813">Transport</keyword>
<dbReference type="EMBL" id="OMOD01000185">
    <property type="protein sequence ID" value="SPF48576.1"/>
    <property type="molecule type" value="Genomic_DNA"/>
</dbReference>
<proteinExistence type="predicted"/>
<keyword evidence="3 6" id="KW-0479">Metal-binding</keyword>
<name>A0A2U3L9M3_9BACT</name>
<dbReference type="InterPro" id="IPR008168">
    <property type="entry name" value="Cyt_C_IC"/>
</dbReference>
<dbReference type="Gene3D" id="1.10.760.10">
    <property type="entry name" value="Cytochrome c-like domain"/>
    <property type="match status" value="1"/>
</dbReference>
<dbReference type="PROSITE" id="PS51257">
    <property type="entry name" value="PROKAR_LIPOPROTEIN"/>
    <property type="match status" value="1"/>
</dbReference>
<evidence type="ECO:0000256" key="6">
    <source>
        <dbReference type="PROSITE-ProRule" id="PRU00433"/>
    </source>
</evidence>
<dbReference type="OrthoDB" id="122295at2"/>
<evidence type="ECO:0000256" key="4">
    <source>
        <dbReference type="ARBA" id="ARBA00022982"/>
    </source>
</evidence>
<dbReference type="Pfam" id="PF13442">
    <property type="entry name" value="Cytochrome_CBB3"/>
    <property type="match status" value="1"/>
</dbReference>
<feature type="domain" description="Cytochrome c" evidence="7">
    <location>
        <begin position="35"/>
        <end position="121"/>
    </location>
</feature>
<evidence type="ECO:0000313" key="8">
    <source>
        <dbReference type="EMBL" id="SPF48576.1"/>
    </source>
</evidence>
<accession>A0A2U3L9M3</accession>
<dbReference type="AlphaFoldDB" id="A0A2U3L9M3"/>
<keyword evidence="4" id="KW-0249">Electron transport</keyword>
<sequence length="145" mass="15765">MFRSTCRTQSVCLLVLAFLLLGVSGCSYSERRRAEAIARGQQLFEMHCGGCHGQRRLDLEKVPPDLHGVFDSRSLPSGRSATDDMVRSTILTGRSGIMPSFEGSLSDENIQDIILYLHTLKAPPKAASPVAVRGIAILPTEAVTH</sequence>
<dbReference type="GO" id="GO:0020037">
    <property type="term" value="F:heme binding"/>
    <property type="evidence" value="ECO:0007669"/>
    <property type="project" value="InterPro"/>
</dbReference>